<feature type="transmembrane region" description="Helical" evidence="1">
    <location>
        <begin position="71"/>
        <end position="92"/>
    </location>
</feature>
<comment type="caution">
    <text evidence="2">The sequence shown here is derived from an EMBL/GenBank/DDBJ whole genome shotgun (WGS) entry which is preliminary data.</text>
</comment>
<keyword evidence="3" id="KW-1185">Reference proteome</keyword>
<protein>
    <submittedName>
        <fullName evidence="2">ABC transporter permease</fullName>
    </submittedName>
</protein>
<evidence type="ECO:0000313" key="3">
    <source>
        <dbReference type="Proteomes" id="UP001595648"/>
    </source>
</evidence>
<sequence>MSDRRQSKGGETEPSAAAPSVWWLVLKQELIELWLGQRVLNLLILFSVLMSITALLVATNNEVQLLPLSETVLVALTAAITFGLFNGLIISAESITGERERATLEALLLTPASRQHIILGKFLAALSLWPVTLLLSIPYIAVLSRSEPVLGQALFWGAIVGSLLAVAFTGFGMLLSMWSSSSRISLAVSLLAYVFALVPAQLPSEFQVTPLGVLVATTNPLEASRQFLKRTLVESQPLGEVWFYLAAPIIFIALLLGVLLLYAAPRLSLEGGRAGMNWRIWRPAEEIK</sequence>
<feature type="transmembrane region" description="Helical" evidence="1">
    <location>
        <begin position="153"/>
        <end position="177"/>
    </location>
</feature>
<dbReference type="Proteomes" id="UP001595648">
    <property type="component" value="Unassembled WGS sequence"/>
</dbReference>
<organism evidence="2 3">
    <name type="scientific">Mesorhizobium cantuariense</name>
    <dbReference type="NCBI Taxonomy" id="1300275"/>
    <lineage>
        <taxon>Bacteria</taxon>
        <taxon>Pseudomonadati</taxon>
        <taxon>Pseudomonadota</taxon>
        <taxon>Alphaproteobacteria</taxon>
        <taxon>Hyphomicrobiales</taxon>
        <taxon>Phyllobacteriaceae</taxon>
        <taxon>Mesorhizobium</taxon>
    </lineage>
</organism>
<keyword evidence="1" id="KW-0472">Membrane</keyword>
<name>A0ABV7MND3_9HYPH</name>
<proteinExistence type="predicted"/>
<evidence type="ECO:0000313" key="2">
    <source>
        <dbReference type="EMBL" id="MFC3323227.1"/>
    </source>
</evidence>
<feature type="transmembrane region" description="Helical" evidence="1">
    <location>
        <begin position="39"/>
        <end position="59"/>
    </location>
</feature>
<dbReference type="EMBL" id="JBHRVD010000001">
    <property type="protein sequence ID" value="MFC3323227.1"/>
    <property type="molecule type" value="Genomic_DNA"/>
</dbReference>
<keyword evidence="1" id="KW-1133">Transmembrane helix</keyword>
<feature type="transmembrane region" description="Helical" evidence="1">
    <location>
        <begin position="122"/>
        <end position="141"/>
    </location>
</feature>
<dbReference type="RefSeq" id="WP_378979693.1">
    <property type="nucleotide sequence ID" value="NZ_JBHRVD010000001.1"/>
</dbReference>
<dbReference type="PANTHER" id="PTHR43471">
    <property type="entry name" value="ABC TRANSPORTER PERMEASE"/>
    <property type="match status" value="1"/>
</dbReference>
<accession>A0ABV7MND3</accession>
<feature type="transmembrane region" description="Helical" evidence="1">
    <location>
        <begin position="241"/>
        <end position="263"/>
    </location>
</feature>
<feature type="transmembrane region" description="Helical" evidence="1">
    <location>
        <begin position="184"/>
        <end position="202"/>
    </location>
</feature>
<keyword evidence="1" id="KW-0812">Transmembrane</keyword>
<gene>
    <name evidence="2" type="ORF">ACFOJ9_15770</name>
</gene>
<reference evidence="3" key="1">
    <citation type="journal article" date="2019" name="Int. J. Syst. Evol. Microbiol.">
        <title>The Global Catalogue of Microorganisms (GCM) 10K type strain sequencing project: providing services to taxonomists for standard genome sequencing and annotation.</title>
        <authorList>
            <consortium name="The Broad Institute Genomics Platform"/>
            <consortium name="The Broad Institute Genome Sequencing Center for Infectious Disease"/>
            <person name="Wu L."/>
            <person name="Ma J."/>
        </authorList>
    </citation>
    <scope>NUCLEOTIDE SEQUENCE [LARGE SCALE GENOMIC DNA]</scope>
    <source>
        <strain evidence="3">ICMP 19515</strain>
    </source>
</reference>
<evidence type="ECO:0000256" key="1">
    <source>
        <dbReference type="SAM" id="Phobius"/>
    </source>
</evidence>
<dbReference type="Pfam" id="PF12679">
    <property type="entry name" value="ABC2_membrane_2"/>
    <property type="match status" value="1"/>
</dbReference>